<dbReference type="GO" id="GO:0016747">
    <property type="term" value="F:acyltransferase activity, transferring groups other than amino-acyl groups"/>
    <property type="evidence" value="ECO:0007669"/>
    <property type="project" value="InterPro"/>
</dbReference>
<dbReference type="InterPro" id="IPR012328">
    <property type="entry name" value="Chalcone/stilbene_synt_C"/>
</dbReference>
<dbReference type="RefSeq" id="WP_127826866.1">
    <property type="nucleotide sequence ID" value="NZ_RZYA01000002.1"/>
</dbReference>
<dbReference type="PIRSF" id="PIRSF000451">
    <property type="entry name" value="PKS_III"/>
    <property type="match status" value="1"/>
</dbReference>
<proteinExistence type="inferred from homology"/>
<dbReference type="InterPro" id="IPR016039">
    <property type="entry name" value="Thiolase-like"/>
</dbReference>
<dbReference type="Proteomes" id="UP000283128">
    <property type="component" value="Unassembled WGS sequence"/>
</dbReference>
<evidence type="ECO:0000256" key="3">
    <source>
        <dbReference type="PIRSR" id="PIRSR000451-1"/>
    </source>
</evidence>
<gene>
    <name evidence="6" type="ORF">EOT10_05235</name>
</gene>
<comment type="similarity">
    <text evidence="1">Belongs to the thiolase-like superfamily. Chalcone/stilbene synthases family.</text>
</comment>
<evidence type="ECO:0000256" key="1">
    <source>
        <dbReference type="ARBA" id="ARBA00005531"/>
    </source>
</evidence>
<dbReference type="PANTHER" id="PTHR11877">
    <property type="entry name" value="HYDROXYMETHYLGLUTARYL-COA SYNTHASE"/>
    <property type="match status" value="1"/>
</dbReference>
<evidence type="ECO:0000313" key="7">
    <source>
        <dbReference type="Proteomes" id="UP000283128"/>
    </source>
</evidence>
<dbReference type="EMBL" id="RZYA01000002">
    <property type="protein sequence ID" value="RVU27710.1"/>
    <property type="molecule type" value="Genomic_DNA"/>
</dbReference>
<feature type="active site" description="Acyl-thioester intermediate" evidence="3">
    <location>
        <position position="141"/>
    </location>
</feature>
<evidence type="ECO:0000259" key="4">
    <source>
        <dbReference type="Pfam" id="PF00195"/>
    </source>
</evidence>
<name>A0A437PZN4_9ACTN</name>
<feature type="domain" description="Chalcone/stilbene synthase C-terminal" evidence="5">
    <location>
        <begin position="218"/>
        <end position="339"/>
    </location>
</feature>
<dbReference type="Pfam" id="PF02797">
    <property type="entry name" value="Chal_sti_synt_C"/>
    <property type="match status" value="1"/>
</dbReference>
<dbReference type="Pfam" id="PF00195">
    <property type="entry name" value="Chal_sti_synt_N"/>
    <property type="match status" value="1"/>
</dbReference>
<dbReference type="InterPro" id="IPR011141">
    <property type="entry name" value="Polyketide_synthase_type-III"/>
</dbReference>
<organism evidence="6 7">
    <name type="scientific">Streptomyces antnestii</name>
    <dbReference type="NCBI Taxonomy" id="2494256"/>
    <lineage>
        <taxon>Bacteria</taxon>
        <taxon>Bacillati</taxon>
        <taxon>Actinomycetota</taxon>
        <taxon>Actinomycetes</taxon>
        <taxon>Kitasatosporales</taxon>
        <taxon>Streptomycetaceae</taxon>
        <taxon>Streptomyces</taxon>
    </lineage>
</organism>
<keyword evidence="7" id="KW-1185">Reference proteome</keyword>
<evidence type="ECO:0000256" key="2">
    <source>
        <dbReference type="ARBA" id="ARBA00022679"/>
    </source>
</evidence>
<evidence type="ECO:0000259" key="5">
    <source>
        <dbReference type="Pfam" id="PF02797"/>
    </source>
</evidence>
<accession>A0A437PZN4</accession>
<dbReference type="GO" id="GO:0030639">
    <property type="term" value="P:polyketide biosynthetic process"/>
    <property type="evidence" value="ECO:0007669"/>
    <property type="project" value="TreeGrafter"/>
</dbReference>
<feature type="domain" description="Chalcone/stilbene synthase N-terminal" evidence="4">
    <location>
        <begin position="41"/>
        <end position="204"/>
    </location>
</feature>
<dbReference type="AlphaFoldDB" id="A0A437PZN4"/>
<reference evidence="6 7" key="1">
    <citation type="submission" date="2019-01" db="EMBL/GenBank/DDBJ databases">
        <title>Genome sequences of Streptomyces and Rhizobium isolates collected from root and soil.</title>
        <authorList>
            <person name="Chhettri S."/>
            <person name="Sevigny J.L."/>
            <person name="Sen A."/>
            <person name="Ennis N."/>
            <person name="Tisa L."/>
        </authorList>
    </citation>
    <scope>NUCLEOTIDE SEQUENCE [LARGE SCALE GENOMIC DNA]</scope>
    <source>
        <strain evidence="6 7">San01</strain>
    </source>
</reference>
<dbReference type="InterPro" id="IPR001099">
    <property type="entry name" value="Chalcone/stilbene_synt_N"/>
</dbReference>
<dbReference type="OrthoDB" id="4334218at2"/>
<keyword evidence="2" id="KW-0808">Transferase</keyword>
<comment type="caution">
    <text evidence="6">The sequence shown here is derived from an EMBL/GenBank/DDBJ whole genome shotgun (WGS) entry which is preliminary data.</text>
</comment>
<evidence type="ECO:0000313" key="6">
    <source>
        <dbReference type="EMBL" id="RVU27710.1"/>
    </source>
</evidence>
<dbReference type="Gene3D" id="3.40.47.10">
    <property type="match status" value="2"/>
</dbReference>
<protein>
    <submittedName>
        <fullName evidence="6">PhlD</fullName>
    </submittedName>
</protein>
<sequence>MPAYVSPPRTVLGAHKVTTEEIADDIRTHHPDHPRLGAFLRVVNNCGVRTRYFTRPLDSPTVGGTADVHARTQAAFDDAVDMSERAASAALEAAGLGAGDIDAIVTTHATGYAVPNLDVHLIHRLGLRATTRRIALTTVACAGGVHSLIRAADLVAVRPGHKVLVVASEVLSTSYNHSADTIEAMIYKALFADSAGAVVVTGEPLTSGLAVEDTFEYTLPDTYDRYRGRLDAHGMHFDSTKKAPRAAAESHPALLEWLAGREVGFAAIHPGSPGMISDTATALGLDAHAARHSTDTLADEGNLGGVSILRVLERTHTAPPAAGTEGVAVAYGPGFTTAALHGHWHA</sequence>
<dbReference type="PANTHER" id="PTHR11877:SF46">
    <property type="entry name" value="TYPE III POLYKETIDE SYNTHASE A"/>
    <property type="match status" value="1"/>
</dbReference>
<dbReference type="SUPFAM" id="SSF53901">
    <property type="entry name" value="Thiolase-like"/>
    <property type="match status" value="2"/>
</dbReference>